<protein>
    <submittedName>
        <fullName evidence="2">Uncharacterized protein</fullName>
    </submittedName>
</protein>
<feature type="region of interest" description="Disordered" evidence="1">
    <location>
        <begin position="42"/>
        <end position="62"/>
    </location>
</feature>
<gene>
    <name evidence="2" type="ORF">A2I98_04350</name>
</gene>
<sequence length="62" mass="7304">MFTIKKPIFRCDPNENPNDLDNLELLTEDFHSRENKKLHWYEEGDEPYDENGLGPNLGLEIV</sequence>
<name>A0ABR5VMT2_9GAMM</name>
<organism evidence="2 3">
    <name type="scientific">Pseudoalteromonas agarivorans</name>
    <dbReference type="NCBI Taxonomy" id="176102"/>
    <lineage>
        <taxon>Bacteria</taxon>
        <taxon>Pseudomonadati</taxon>
        <taxon>Pseudomonadota</taxon>
        <taxon>Gammaproteobacteria</taxon>
        <taxon>Alteromonadales</taxon>
        <taxon>Pseudoalteromonadaceae</taxon>
        <taxon>Pseudoalteromonas</taxon>
    </lineage>
</organism>
<accession>A0ABR5VMT2</accession>
<reference evidence="2 3" key="1">
    <citation type="submission" date="2016-03" db="EMBL/GenBank/DDBJ databases">
        <authorList>
            <person name="Zhang H."/>
            <person name="Liu R."/>
            <person name="Wang M."/>
            <person name="Wang H."/>
            <person name="Wang L."/>
            <person name="Song L."/>
        </authorList>
    </citation>
    <scope>NUCLEOTIDE SEQUENCE [LARGE SCALE GENOMIC DNA]</scope>
    <source>
        <strain evidence="2 3">DSM 16098</strain>
    </source>
</reference>
<evidence type="ECO:0000313" key="3">
    <source>
        <dbReference type="Proteomes" id="UP000075621"/>
    </source>
</evidence>
<evidence type="ECO:0000256" key="1">
    <source>
        <dbReference type="SAM" id="MobiDB-lite"/>
    </source>
</evidence>
<evidence type="ECO:0000313" key="2">
    <source>
        <dbReference type="EMBL" id="KYL31342.1"/>
    </source>
</evidence>
<dbReference type="EMBL" id="LVCM01000045">
    <property type="protein sequence ID" value="KYL31342.1"/>
    <property type="molecule type" value="Genomic_DNA"/>
</dbReference>
<dbReference type="Proteomes" id="UP000075621">
    <property type="component" value="Unassembled WGS sequence"/>
</dbReference>
<comment type="caution">
    <text evidence="2">The sequence shown here is derived from an EMBL/GenBank/DDBJ whole genome shotgun (WGS) entry which is preliminary data.</text>
</comment>
<proteinExistence type="predicted"/>